<comment type="caution">
    <text evidence="1">The sequence shown here is derived from an EMBL/GenBank/DDBJ whole genome shotgun (WGS) entry which is preliminary data.</text>
</comment>
<gene>
    <name evidence="1" type="ORF">BCAL_1733</name>
</gene>
<dbReference type="Proteomes" id="UP000029072">
    <property type="component" value="Unassembled WGS sequence"/>
</dbReference>
<evidence type="ECO:0000313" key="2">
    <source>
        <dbReference type="Proteomes" id="UP000029072"/>
    </source>
</evidence>
<accession>A0A086ZVP5</accession>
<sequence>MSQRKPPWLRILCPATCNTAHLVPRRCGRCREWTAVYTGGNVEEVYDPGILMSGRDVTTALLLERRLTRIVLIGNSGLFHLQDVCGARGIQTDGWYLAEHVCHTTPVSNKPFRLPRRPRERPWGADIAFTEEETKEFERIWRNPSWA</sequence>
<organism evidence="1 2">
    <name type="scientific">Bifidobacterium callitrichos DSM 23973</name>
    <dbReference type="NCBI Taxonomy" id="1437609"/>
    <lineage>
        <taxon>Bacteria</taxon>
        <taxon>Bacillati</taxon>
        <taxon>Actinomycetota</taxon>
        <taxon>Actinomycetes</taxon>
        <taxon>Bifidobacteriales</taxon>
        <taxon>Bifidobacteriaceae</taxon>
        <taxon>Bifidobacterium</taxon>
    </lineage>
</organism>
<proteinExistence type="predicted"/>
<dbReference type="EMBL" id="JGYS01000028">
    <property type="protein sequence ID" value="KFI50595.1"/>
    <property type="molecule type" value="Genomic_DNA"/>
</dbReference>
<reference evidence="1 2" key="1">
    <citation type="submission" date="2014-03" db="EMBL/GenBank/DDBJ databases">
        <title>Genomics of Bifidobacteria.</title>
        <authorList>
            <person name="Ventura M."/>
            <person name="Milani C."/>
            <person name="Lugli G.A."/>
        </authorList>
    </citation>
    <scope>NUCLEOTIDE SEQUENCE [LARGE SCALE GENOMIC DNA]</scope>
    <source>
        <strain evidence="1 2">DSM 23973</strain>
    </source>
</reference>
<name>A0A086ZVP5_9BIFI</name>
<protein>
    <submittedName>
        <fullName evidence="1">Uncharacterized protein</fullName>
    </submittedName>
</protein>
<dbReference type="STRING" id="1437609.BCAL_1733"/>
<evidence type="ECO:0000313" key="1">
    <source>
        <dbReference type="EMBL" id="KFI50595.1"/>
    </source>
</evidence>
<dbReference type="eggNOG" id="ENOG5032JII">
    <property type="taxonomic scope" value="Bacteria"/>
</dbReference>
<dbReference type="AlphaFoldDB" id="A0A086ZVP5"/>